<dbReference type="AlphaFoldDB" id="A0A6B0U7I8"/>
<comment type="caution">
    <text evidence="1">The sequence shown here is derived from an EMBL/GenBank/DDBJ whole genome shotgun (WGS) entry which is preliminary data.</text>
</comment>
<dbReference type="RefSeq" id="WP_160856498.1">
    <property type="nucleotide sequence ID" value="NZ_WUWG01000008.1"/>
</dbReference>
<reference evidence="1 2" key="1">
    <citation type="submission" date="2019-12" db="EMBL/GenBank/DDBJ databases">
        <title>Strain KN286 was isolated from seawater, which was collected from Caroline Seamount in the tropical western Pacific.</title>
        <authorList>
            <person name="Wang Q."/>
        </authorList>
    </citation>
    <scope>NUCLEOTIDE SEQUENCE [LARGE SCALE GENOMIC DNA]</scope>
    <source>
        <strain evidence="1 2">KN286</strain>
    </source>
</reference>
<proteinExistence type="predicted"/>
<sequence>MRRLLILVALVGGIWLGWTMHAFIAKDSCLDAGGKWDGWRGVCLGVN</sequence>
<name>A0A6B0U7I8_9RHOB</name>
<evidence type="ECO:0000313" key="2">
    <source>
        <dbReference type="Proteomes" id="UP000436016"/>
    </source>
</evidence>
<dbReference type="EMBL" id="WUWG01000008">
    <property type="protein sequence ID" value="MXU66831.1"/>
    <property type="molecule type" value="Genomic_DNA"/>
</dbReference>
<protein>
    <submittedName>
        <fullName evidence="1">Uncharacterized protein</fullName>
    </submittedName>
</protein>
<organism evidence="1 2">
    <name type="scientific">Oceanomicrobium pacificus</name>
    <dbReference type="NCBI Taxonomy" id="2692916"/>
    <lineage>
        <taxon>Bacteria</taxon>
        <taxon>Pseudomonadati</taxon>
        <taxon>Pseudomonadota</taxon>
        <taxon>Alphaproteobacteria</taxon>
        <taxon>Rhodobacterales</taxon>
        <taxon>Paracoccaceae</taxon>
        <taxon>Oceanomicrobium</taxon>
    </lineage>
</organism>
<gene>
    <name evidence="1" type="ORF">GSH16_15380</name>
</gene>
<keyword evidence="2" id="KW-1185">Reference proteome</keyword>
<dbReference type="Proteomes" id="UP000436016">
    <property type="component" value="Unassembled WGS sequence"/>
</dbReference>
<evidence type="ECO:0000313" key="1">
    <source>
        <dbReference type="EMBL" id="MXU66831.1"/>
    </source>
</evidence>
<accession>A0A6B0U7I8</accession>